<sequence length="403" mass="45403">MDYRIRLEPSVKCINRLLKHGLPFRGHDESEGSNNRGLFLSLLEFYASDIKHVKRVVMENAPKNHQLTSPDIQKDIVHALALETTKLITMDIGDDFFAILADESRDVSVKEQMGVVLLYVNEKGFVIERFLGVSHVSDTKAVSLKKAIESMLTKHGLSISRVRGQGYDGANNMKGEINGLKTLILEESPSAYYIHCFAHRLQLALVAVAQNHDDVNLFFFIVGTVTNLVGASCKRQDIIRETQCSKVEEAIASGELETRRGLNQEIGIKRPSDTCWGSHFGTLVNLETLFSTLVDTLQNLEGDRKAVAQASLVLIQLEDFEFVFMMKLMIEVLAITNELSIALQNKDQDIVNVVHLVNVSKRRLQEMRDSGWELLFKETIHFCAQESIEVPNIDDIYVRRGKS</sequence>
<gene>
    <name evidence="2" type="ORF">LITE_LOCUS3300</name>
</gene>
<protein>
    <recommendedName>
        <fullName evidence="1">DUF4371 domain-containing protein</fullName>
    </recommendedName>
</protein>
<organism evidence="2 3">
    <name type="scientific">Linum tenue</name>
    <dbReference type="NCBI Taxonomy" id="586396"/>
    <lineage>
        <taxon>Eukaryota</taxon>
        <taxon>Viridiplantae</taxon>
        <taxon>Streptophyta</taxon>
        <taxon>Embryophyta</taxon>
        <taxon>Tracheophyta</taxon>
        <taxon>Spermatophyta</taxon>
        <taxon>Magnoliopsida</taxon>
        <taxon>eudicotyledons</taxon>
        <taxon>Gunneridae</taxon>
        <taxon>Pentapetalae</taxon>
        <taxon>rosids</taxon>
        <taxon>fabids</taxon>
        <taxon>Malpighiales</taxon>
        <taxon>Linaceae</taxon>
        <taxon>Linum</taxon>
    </lineage>
</organism>
<dbReference type="AlphaFoldDB" id="A0AAV0HAJ9"/>
<name>A0AAV0HAJ9_9ROSI</name>
<dbReference type="InterPro" id="IPR025398">
    <property type="entry name" value="DUF4371"/>
</dbReference>
<evidence type="ECO:0000313" key="2">
    <source>
        <dbReference type="EMBL" id="CAI0381798.1"/>
    </source>
</evidence>
<dbReference type="PANTHER" id="PTHR11697">
    <property type="entry name" value="GENERAL TRANSCRIPTION FACTOR 2-RELATED ZINC FINGER PROTEIN"/>
    <property type="match status" value="1"/>
</dbReference>
<dbReference type="Proteomes" id="UP001154282">
    <property type="component" value="Unassembled WGS sequence"/>
</dbReference>
<evidence type="ECO:0000313" key="3">
    <source>
        <dbReference type="Proteomes" id="UP001154282"/>
    </source>
</evidence>
<dbReference type="PANTHER" id="PTHR11697:SF230">
    <property type="entry name" value="ZINC FINGER, MYM DOMAIN CONTAINING 1"/>
    <property type="match status" value="1"/>
</dbReference>
<accession>A0AAV0HAJ9</accession>
<evidence type="ECO:0000259" key="1">
    <source>
        <dbReference type="Pfam" id="PF14291"/>
    </source>
</evidence>
<dbReference type="EMBL" id="CAMGYJ010000002">
    <property type="protein sequence ID" value="CAI0381798.1"/>
    <property type="molecule type" value="Genomic_DNA"/>
</dbReference>
<proteinExistence type="predicted"/>
<dbReference type="SUPFAM" id="SSF53098">
    <property type="entry name" value="Ribonuclease H-like"/>
    <property type="match status" value="1"/>
</dbReference>
<dbReference type="InterPro" id="IPR012337">
    <property type="entry name" value="RNaseH-like_sf"/>
</dbReference>
<dbReference type="Pfam" id="PF14291">
    <property type="entry name" value="DUF4371"/>
    <property type="match status" value="1"/>
</dbReference>
<feature type="domain" description="DUF4371" evidence="1">
    <location>
        <begin position="2"/>
        <end position="179"/>
    </location>
</feature>
<reference evidence="2" key="1">
    <citation type="submission" date="2022-08" db="EMBL/GenBank/DDBJ databases">
        <authorList>
            <person name="Gutierrez-Valencia J."/>
        </authorList>
    </citation>
    <scope>NUCLEOTIDE SEQUENCE</scope>
</reference>
<keyword evidence="3" id="KW-1185">Reference proteome</keyword>
<dbReference type="InterPro" id="IPR055298">
    <property type="entry name" value="AtLOH3-like"/>
</dbReference>
<comment type="caution">
    <text evidence="2">The sequence shown here is derived from an EMBL/GenBank/DDBJ whole genome shotgun (WGS) entry which is preliminary data.</text>
</comment>